<accession>A0A098G0X8</accession>
<keyword evidence="2" id="KW-1185">Reference proteome</keyword>
<name>A0A098G0X8_9GAMM</name>
<proteinExistence type="predicted"/>
<protein>
    <submittedName>
        <fullName evidence="1">Uncharacterized protein</fullName>
    </submittedName>
</protein>
<dbReference type="AlphaFoldDB" id="A0A098G0X8"/>
<gene>
    <name evidence="1" type="ORF">LFA_0683</name>
</gene>
<sequence>MYKNTVAILTLTVTTYLTGCATRNDYSPGYNYNTDYAYLGKIYPGSVSNVSYGSDFGKGYGLNYGITDYQYGYGVDDYGLGYGIVDYGNKHNYVTSYFQGWNSASGQYGHGHWHGGRGYGHHSSGGYVGPSVVPR</sequence>
<evidence type="ECO:0000313" key="2">
    <source>
        <dbReference type="Proteomes" id="UP000032430"/>
    </source>
</evidence>
<dbReference type="RefSeq" id="WP_045094862.1">
    <property type="nucleotide sequence ID" value="NZ_LN614827.1"/>
</dbReference>
<dbReference type="STRING" id="1212491.LFA_0683"/>
<dbReference type="KEGG" id="lfa:LFA_0683"/>
<reference evidence="2" key="1">
    <citation type="submission" date="2014-09" db="EMBL/GenBank/DDBJ databases">
        <authorList>
            <person name="Gomez-Valero L."/>
        </authorList>
    </citation>
    <scope>NUCLEOTIDE SEQUENCE [LARGE SCALE GENOMIC DNA]</scope>
    <source>
        <strain evidence="2">ATCC700992</strain>
    </source>
</reference>
<dbReference type="HOGENOM" id="CLU_1883169_0_0_6"/>
<dbReference type="EMBL" id="LN614827">
    <property type="protein sequence ID" value="CEG56133.1"/>
    <property type="molecule type" value="Genomic_DNA"/>
</dbReference>
<dbReference type="Proteomes" id="UP000032430">
    <property type="component" value="Chromosome I"/>
</dbReference>
<evidence type="ECO:0000313" key="1">
    <source>
        <dbReference type="EMBL" id="CEG56133.1"/>
    </source>
</evidence>
<organism evidence="1 2">
    <name type="scientific">Legionella fallonii LLAP-10</name>
    <dbReference type="NCBI Taxonomy" id="1212491"/>
    <lineage>
        <taxon>Bacteria</taxon>
        <taxon>Pseudomonadati</taxon>
        <taxon>Pseudomonadota</taxon>
        <taxon>Gammaproteobacteria</taxon>
        <taxon>Legionellales</taxon>
        <taxon>Legionellaceae</taxon>
        <taxon>Legionella</taxon>
    </lineage>
</organism>